<dbReference type="EMBL" id="CM031826">
    <property type="protein sequence ID" value="KAG6728113.1"/>
    <property type="molecule type" value="Genomic_DNA"/>
</dbReference>
<evidence type="ECO:0000256" key="1">
    <source>
        <dbReference type="ARBA" id="ARBA00004123"/>
    </source>
</evidence>
<feature type="compositionally biased region" description="Polar residues" evidence="3">
    <location>
        <begin position="81"/>
        <end position="98"/>
    </location>
</feature>
<dbReference type="GO" id="GO:0031490">
    <property type="term" value="F:chromatin DNA binding"/>
    <property type="evidence" value="ECO:0007669"/>
    <property type="project" value="InterPro"/>
</dbReference>
<evidence type="ECO:0000256" key="3">
    <source>
        <dbReference type="SAM" id="MobiDB-lite"/>
    </source>
</evidence>
<evidence type="ECO:0000259" key="4">
    <source>
        <dbReference type="Pfam" id="PF16987"/>
    </source>
</evidence>
<dbReference type="GO" id="GO:0005634">
    <property type="term" value="C:nucleus"/>
    <property type="evidence" value="ECO:0007669"/>
    <property type="project" value="UniProtKB-SubCell"/>
</dbReference>
<proteinExistence type="predicted"/>
<dbReference type="PANTHER" id="PTHR33137:SF4">
    <property type="entry name" value="MEDIATOR OF RNA POLYMERASE II TRANSCRIPTION SUBUNIT 15A-RELATED"/>
    <property type="match status" value="1"/>
</dbReference>
<dbReference type="GO" id="GO:0003713">
    <property type="term" value="F:transcription coactivator activity"/>
    <property type="evidence" value="ECO:0007669"/>
    <property type="project" value="InterPro"/>
</dbReference>
<dbReference type="PANTHER" id="PTHR33137">
    <property type="entry name" value="MEDIATOR OF RNA POLYMERASE II TRANSCRIPTION SUBUNIT 15A-RELATED"/>
    <property type="match status" value="1"/>
</dbReference>
<keyword evidence="2" id="KW-0539">Nucleus</keyword>
<evidence type="ECO:0000313" key="5">
    <source>
        <dbReference type="EMBL" id="KAG6728113.1"/>
    </source>
</evidence>
<dbReference type="FunFam" id="1.10.246.20:FF:000003">
    <property type="entry name" value="Mediator of RNA polymerase II transcription subunit 15a"/>
    <property type="match status" value="2"/>
</dbReference>
<dbReference type="Pfam" id="PF16987">
    <property type="entry name" value="KIX_2"/>
    <property type="match status" value="2"/>
</dbReference>
<evidence type="ECO:0000313" key="6">
    <source>
        <dbReference type="Proteomes" id="UP000811246"/>
    </source>
</evidence>
<dbReference type="InterPro" id="IPR044661">
    <property type="entry name" value="MED15a/b/c-like"/>
</dbReference>
<protein>
    <recommendedName>
        <fullName evidence="4">Mediator complex subunit 15 KIX domain-containing protein</fullName>
    </recommendedName>
</protein>
<feature type="region of interest" description="Disordered" evidence="3">
    <location>
        <begin position="81"/>
        <end position="128"/>
    </location>
</feature>
<reference evidence="5" key="1">
    <citation type="submission" date="2021-01" db="EMBL/GenBank/DDBJ databases">
        <authorList>
            <person name="Lovell J.T."/>
            <person name="Bentley N."/>
            <person name="Bhattarai G."/>
            <person name="Jenkins J.W."/>
            <person name="Sreedasyam A."/>
            <person name="Alarcon Y."/>
            <person name="Bock C."/>
            <person name="Boston L."/>
            <person name="Carlson J."/>
            <person name="Cervantes K."/>
            <person name="Clermont K."/>
            <person name="Krom N."/>
            <person name="Kubenka K."/>
            <person name="Mamidi S."/>
            <person name="Mattison C."/>
            <person name="Monteros M."/>
            <person name="Pisani C."/>
            <person name="Plott C."/>
            <person name="Rajasekar S."/>
            <person name="Rhein H.S."/>
            <person name="Rohla C."/>
            <person name="Song M."/>
            <person name="Hilaire R.S."/>
            <person name="Shu S."/>
            <person name="Wells L."/>
            <person name="Wang X."/>
            <person name="Webber J."/>
            <person name="Heerema R.J."/>
            <person name="Klein P."/>
            <person name="Conner P."/>
            <person name="Grauke L."/>
            <person name="Grimwood J."/>
            <person name="Schmutz J."/>
            <person name="Randall J.J."/>
        </authorList>
    </citation>
    <scope>NUCLEOTIDE SEQUENCE</scope>
    <source>
        <tissue evidence="5">Leaf</tissue>
    </source>
</reference>
<gene>
    <name evidence="5" type="ORF">I3842_02G157000</name>
</gene>
<evidence type="ECO:0000256" key="2">
    <source>
        <dbReference type="ARBA" id="ARBA00023242"/>
    </source>
</evidence>
<name>A0A922FTE4_CARIL</name>
<feature type="domain" description="Mediator complex subunit 15 KIX" evidence="4">
    <location>
        <begin position="127"/>
        <end position="206"/>
    </location>
</feature>
<dbReference type="Proteomes" id="UP000811246">
    <property type="component" value="Chromosome 2"/>
</dbReference>
<feature type="compositionally biased region" description="Gly residues" evidence="3">
    <location>
        <begin position="109"/>
        <end position="120"/>
    </location>
</feature>
<feature type="region of interest" description="Disordered" evidence="3">
    <location>
        <begin position="197"/>
        <end position="229"/>
    </location>
</feature>
<comment type="subcellular location">
    <subcellularLocation>
        <location evidence="1">Nucleus</location>
    </subcellularLocation>
</comment>
<dbReference type="InterPro" id="IPR036546">
    <property type="entry name" value="MED15_KIX"/>
</dbReference>
<accession>A0A922FTE4</accession>
<feature type="domain" description="Mediator complex subunit 15 KIX" evidence="4">
    <location>
        <begin position="29"/>
        <end position="89"/>
    </location>
</feature>
<organism evidence="5 6">
    <name type="scientific">Carya illinoinensis</name>
    <name type="common">Pecan</name>
    <dbReference type="NCBI Taxonomy" id="32201"/>
    <lineage>
        <taxon>Eukaryota</taxon>
        <taxon>Viridiplantae</taxon>
        <taxon>Streptophyta</taxon>
        <taxon>Embryophyta</taxon>
        <taxon>Tracheophyta</taxon>
        <taxon>Spermatophyta</taxon>
        <taxon>Magnoliopsida</taxon>
        <taxon>eudicotyledons</taxon>
        <taxon>Gunneridae</taxon>
        <taxon>Pentapetalae</taxon>
        <taxon>rosids</taxon>
        <taxon>fabids</taxon>
        <taxon>Fagales</taxon>
        <taxon>Juglandaceae</taxon>
        <taxon>Carya</taxon>
    </lineage>
</organism>
<comment type="caution">
    <text evidence="5">The sequence shown here is derived from an EMBL/GenBank/DDBJ whole genome shotgun (WGS) entry which is preliminary data.</text>
</comment>
<dbReference type="AlphaFoldDB" id="A0A922FTE4"/>
<feature type="compositionally biased region" description="Polar residues" evidence="3">
    <location>
        <begin position="198"/>
        <end position="215"/>
    </location>
</feature>
<sequence>MLGKELSAKSSLCVYGWLLIKDISYVGRMETLKRNLPVSGQEGLQELRKMAIRFEEKTFTAATSQGDYLRKMSLKLLPMETKSQNPPANSLPSNSAGNGNRPPDLGQDPVGGIGGGGGVGEPTMDAGDWRTELQPDARQRIVSKIMDTLKRHLPVSSQEGLQELREMAISFEEKTFTAATSQGDYLRKISLKMLPMETKSQNPPANSLPSNSAGNGNRPPDLDPPNLEAPCRMSGKALTSSAAHVLRYVTQC</sequence>